<dbReference type="EMBL" id="BMVC01000036">
    <property type="protein sequence ID" value="GHD19776.1"/>
    <property type="molecule type" value="Genomic_DNA"/>
</dbReference>
<proteinExistence type="predicted"/>
<sequence length="1820" mass="193159">MSGTWPRWAGSVPGDLVRYVHRGHGEDPSHRTPADFLGTALPAPGDGPPAARARALYEAFAAFRIQYADEPTTSDPGRQAVRPPDQVLARPRHGTCLDLALAYCGACLDAGLHPLLVVLDGPAPGLPAHAVVVVWLDGTWSNRADPAYPWAGTGPVHHPYPPDLLAELADLGDDEDAPGSFLAVDITGVASRPDAADPRRRTPQSWARSVAHATALLRTAPADRRTVTVDVGLAHADRTPHPLPRQPSADILAPPYLPVPEDSHGGARPLPALWARHDTIRFHPRDELDFLQGWFASPDPAVPPTRIALLHGVGGSGKTRLAAELARRLAATGWYTGFLVRDPDPEDRISLANVVSPLLVVVDYVEDRKSEDVIRLLRDLRERDAPTCLLLTARTVSSWWDEEIADALRQEVHPYVLHSSPLAARHPRQAGVYRAALRSFGAPESTVLGSTPPRDPDAGRWTTLDLVMLAWLTARTQPAPRSEQDLYEEILGHELGYWVRAYTTQIGKPSRRTRALLREAGACLSLLSPRETRLDHTLTALPELSSDARRRDEIAALLADLLPAAPEDGTLAVRPDPLGAHLTATVFGADTALLARCLTAADDTERLNACVSVSRTASVTDASHARHLAEAVLHAAPGVWRPALSVAATQGGAFVEALEQFAATDNTPLPLAELATTVPVGHSTLRGLALIATRRSAPEVPDGSPEELRAARASWLHSLAIREGRVGNREAALAAFTEAVALYRPLAASAPGAFRPDLATALGHLAAQLSESGHREAALASATEAVSLHRELTRDHPGAHAAELAAALSHLATCHSRLGHHEAALASGTEAVDRYRALAEAAPGAFRDELAEALNNQAVQQANTGDHATALATITEAVHLRHTLAHEDPATFLPGLAGSLSNLANEQSHAGDRAAALATSAEAVRMHRTLAEADPGAFLPDLASSLGNLAVRQNDTGDHTAALASTTEAVRLRRELAEADPGAFLPDLAASLNNLAVHQADAGNHAAALASLTEAVRLYRDLAEAEADPGVFLAGLASALNNLAIHQGIARQPEAALASAVEAVEIGRTLADRLPAAYRPGLAAYLRTLSTQRSNTGDHEAALDAAGEAVHISHTLAEADPPAFLPDLASSLAHLAVHQGNTGNHAAALASATEAVALHRGLAENVPAAFRPHLAASLLTLSVQQSSTGDPEAALGSATEAVRIRRTLAHDDSAAFLPALAAALAELGDRQTDTGDHVAALDSLAEAVHLRRTLAESDPGAFLPDLAVSHFRLAAKQSNAGDPEGALGSAAEAVRLHRDLARSNPDALPGLSTSLHNLALHQSNAADRTAALASLTEAVGIRRTLARDHPRAFLPALATSLTELGDRQSDAGDHTAALDSLTEAVRHFRDLSRDNPAPFLPGLARALDGLSVQQHRAGERRAALTCLTEAIDIRRVLAQYNPGAFLTDLVLSLDHLFTQLGERRRLGRAWRIFDEAGADLPAGPRAELFTARAQWRHRHGDRAGAVTDLLTAVRLAEETTEAVWAGRTRRGIRILVEETHGQEQPGPAPSAFPALPSWATAPLPAELVELFDDWLSVPDVPEEDAFLRRAYPLLSTPRTRQALELARVLIPEAPGLDDLADLLDAAHELGLDPVLAERRTARARADLVDEWLATPDWPQDMAFLAHHPGLAEDQGIRELLAAQPDDLASAQHLGILLLAETLAVPEVYDAVTDPDTAVELAMDLVEQGRPELLRPLCLAAPSLTGTPFVTPYLSAVRAALSPGPDPTETDALITEAAAQATEVQRGAGATRLRRLAEHHPEHAPVLIHLADLLSASAPCA</sequence>
<comment type="caution">
    <text evidence="1">The sequence shown here is derived from an EMBL/GenBank/DDBJ whole genome shotgun (WGS) entry which is preliminary data.</text>
</comment>
<dbReference type="Gene3D" id="1.25.40.10">
    <property type="entry name" value="Tetratricopeptide repeat domain"/>
    <property type="match status" value="5"/>
</dbReference>
<dbReference type="InterPro" id="IPR027417">
    <property type="entry name" value="P-loop_NTPase"/>
</dbReference>
<evidence type="ECO:0008006" key="3">
    <source>
        <dbReference type="Google" id="ProtNLM"/>
    </source>
</evidence>
<gene>
    <name evidence="1" type="ORF">GCM10010334_83700</name>
</gene>
<dbReference type="PANTHER" id="PTHR19959:SF119">
    <property type="entry name" value="FUNGAL LIPASE-LIKE DOMAIN-CONTAINING PROTEIN"/>
    <property type="match status" value="1"/>
</dbReference>
<organism evidence="1 2">
    <name type="scientific">Streptomyces finlayi</name>
    <dbReference type="NCBI Taxonomy" id="67296"/>
    <lineage>
        <taxon>Bacteria</taxon>
        <taxon>Bacillati</taxon>
        <taxon>Actinomycetota</taxon>
        <taxon>Actinomycetes</taxon>
        <taxon>Kitasatosporales</taxon>
        <taxon>Streptomycetaceae</taxon>
        <taxon>Streptomyces</taxon>
    </lineage>
</organism>
<reference evidence="1" key="2">
    <citation type="submission" date="2020-09" db="EMBL/GenBank/DDBJ databases">
        <authorList>
            <person name="Sun Q."/>
            <person name="Ohkuma M."/>
        </authorList>
    </citation>
    <scope>NUCLEOTIDE SEQUENCE</scope>
    <source>
        <strain evidence="1">JCM 4637</strain>
    </source>
</reference>
<dbReference type="InterPro" id="IPR011990">
    <property type="entry name" value="TPR-like_helical_dom_sf"/>
</dbReference>
<dbReference type="SUPFAM" id="SSF52540">
    <property type="entry name" value="P-loop containing nucleoside triphosphate hydrolases"/>
    <property type="match status" value="1"/>
</dbReference>
<accession>A0A919CFZ7</accession>
<dbReference type="RefSeq" id="WP_189828631.1">
    <property type="nucleotide sequence ID" value="NZ_BMVC01000036.1"/>
</dbReference>
<dbReference type="InterPro" id="IPR019734">
    <property type="entry name" value="TPR_rpt"/>
</dbReference>
<evidence type="ECO:0000313" key="1">
    <source>
        <dbReference type="EMBL" id="GHD19776.1"/>
    </source>
</evidence>
<dbReference type="SUPFAM" id="SSF48452">
    <property type="entry name" value="TPR-like"/>
    <property type="match status" value="4"/>
</dbReference>
<evidence type="ECO:0000313" key="2">
    <source>
        <dbReference type="Proteomes" id="UP000638353"/>
    </source>
</evidence>
<dbReference type="Proteomes" id="UP000638353">
    <property type="component" value="Unassembled WGS sequence"/>
</dbReference>
<reference evidence="1" key="1">
    <citation type="journal article" date="2014" name="Int. J. Syst. Evol. Microbiol.">
        <title>Complete genome sequence of Corynebacterium casei LMG S-19264T (=DSM 44701T), isolated from a smear-ripened cheese.</title>
        <authorList>
            <consortium name="US DOE Joint Genome Institute (JGI-PGF)"/>
            <person name="Walter F."/>
            <person name="Albersmeier A."/>
            <person name="Kalinowski J."/>
            <person name="Ruckert C."/>
        </authorList>
    </citation>
    <scope>NUCLEOTIDE SEQUENCE</scope>
    <source>
        <strain evidence="1">JCM 4637</strain>
    </source>
</reference>
<name>A0A919CFZ7_9ACTN</name>
<dbReference type="PANTHER" id="PTHR19959">
    <property type="entry name" value="KINESIN LIGHT CHAIN"/>
    <property type="match status" value="1"/>
</dbReference>
<protein>
    <recommendedName>
        <fullName evidence="3">Tetratricopeptide repeat protein</fullName>
    </recommendedName>
</protein>
<dbReference type="SMART" id="SM00028">
    <property type="entry name" value="TPR"/>
    <property type="match status" value="15"/>
</dbReference>